<sequence length="110" mass="12452">MKGWRPNSMHFITKNHKKTFQKVNQKEPGVIHKVRIFFFNFSTFTNSRHRISKDVELVLLPPSVCVQMGVSKCLCVMAVLQRLEINGAISSKMTVQAALKSFSSRLASPS</sequence>
<name>A0ABV0RGY5_9TELE</name>
<gene>
    <name evidence="1" type="ORF">XENOCAPTIV_012229</name>
</gene>
<proteinExistence type="predicted"/>
<evidence type="ECO:0000313" key="1">
    <source>
        <dbReference type="EMBL" id="MEQ2207424.1"/>
    </source>
</evidence>
<keyword evidence="2" id="KW-1185">Reference proteome</keyword>
<accession>A0ABV0RGY5</accession>
<comment type="caution">
    <text evidence="1">The sequence shown here is derived from an EMBL/GenBank/DDBJ whole genome shotgun (WGS) entry which is preliminary data.</text>
</comment>
<reference evidence="1 2" key="1">
    <citation type="submission" date="2021-06" db="EMBL/GenBank/DDBJ databases">
        <authorList>
            <person name="Palmer J.M."/>
        </authorList>
    </citation>
    <scope>NUCLEOTIDE SEQUENCE [LARGE SCALE GENOMIC DNA]</scope>
    <source>
        <strain evidence="1 2">XC_2019</strain>
        <tissue evidence="1">Muscle</tissue>
    </source>
</reference>
<protein>
    <submittedName>
        <fullName evidence="1">Uncharacterized protein</fullName>
    </submittedName>
</protein>
<evidence type="ECO:0000313" key="2">
    <source>
        <dbReference type="Proteomes" id="UP001434883"/>
    </source>
</evidence>
<organism evidence="1 2">
    <name type="scientific">Xenoophorus captivus</name>
    <dbReference type="NCBI Taxonomy" id="1517983"/>
    <lineage>
        <taxon>Eukaryota</taxon>
        <taxon>Metazoa</taxon>
        <taxon>Chordata</taxon>
        <taxon>Craniata</taxon>
        <taxon>Vertebrata</taxon>
        <taxon>Euteleostomi</taxon>
        <taxon>Actinopterygii</taxon>
        <taxon>Neopterygii</taxon>
        <taxon>Teleostei</taxon>
        <taxon>Neoteleostei</taxon>
        <taxon>Acanthomorphata</taxon>
        <taxon>Ovalentaria</taxon>
        <taxon>Atherinomorphae</taxon>
        <taxon>Cyprinodontiformes</taxon>
        <taxon>Goodeidae</taxon>
        <taxon>Xenoophorus</taxon>
    </lineage>
</organism>
<dbReference type="Proteomes" id="UP001434883">
    <property type="component" value="Unassembled WGS sequence"/>
</dbReference>
<dbReference type="EMBL" id="JAHRIN010044596">
    <property type="protein sequence ID" value="MEQ2207424.1"/>
    <property type="molecule type" value="Genomic_DNA"/>
</dbReference>